<reference evidence="7 8" key="1">
    <citation type="journal article" date="2018" name="Nat. Ecol. Evol.">
        <title>Pezizomycetes genomes reveal the molecular basis of ectomycorrhizal truffle lifestyle.</title>
        <authorList>
            <person name="Murat C."/>
            <person name="Payen T."/>
            <person name="Noel B."/>
            <person name="Kuo A."/>
            <person name="Morin E."/>
            <person name="Chen J."/>
            <person name="Kohler A."/>
            <person name="Krizsan K."/>
            <person name="Balestrini R."/>
            <person name="Da Silva C."/>
            <person name="Montanini B."/>
            <person name="Hainaut M."/>
            <person name="Levati E."/>
            <person name="Barry K.W."/>
            <person name="Belfiori B."/>
            <person name="Cichocki N."/>
            <person name="Clum A."/>
            <person name="Dockter R.B."/>
            <person name="Fauchery L."/>
            <person name="Guy J."/>
            <person name="Iotti M."/>
            <person name="Le Tacon F."/>
            <person name="Lindquist E.A."/>
            <person name="Lipzen A."/>
            <person name="Malagnac F."/>
            <person name="Mello A."/>
            <person name="Molinier V."/>
            <person name="Miyauchi S."/>
            <person name="Poulain J."/>
            <person name="Riccioni C."/>
            <person name="Rubini A."/>
            <person name="Sitrit Y."/>
            <person name="Splivallo R."/>
            <person name="Traeger S."/>
            <person name="Wang M."/>
            <person name="Zifcakova L."/>
            <person name="Wipf D."/>
            <person name="Zambonelli A."/>
            <person name="Paolocci F."/>
            <person name="Nowrousian M."/>
            <person name="Ottonello S."/>
            <person name="Baldrian P."/>
            <person name="Spatafora J.W."/>
            <person name="Henrissat B."/>
            <person name="Nagy L.G."/>
            <person name="Aury J.M."/>
            <person name="Wincker P."/>
            <person name="Grigoriev I.V."/>
            <person name="Bonfante P."/>
            <person name="Martin F.M."/>
        </authorList>
    </citation>
    <scope>NUCLEOTIDE SEQUENCE [LARGE SCALE GENOMIC DNA]</scope>
    <source>
        <strain evidence="7 8">120613-1</strain>
    </source>
</reference>
<dbReference type="GO" id="GO:0016020">
    <property type="term" value="C:membrane"/>
    <property type="evidence" value="ECO:0007669"/>
    <property type="project" value="UniProtKB-SubCell"/>
</dbReference>
<evidence type="ECO:0008006" key="9">
    <source>
        <dbReference type="Google" id="ProtNLM"/>
    </source>
</evidence>
<keyword evidence="6" id="KW-0472">Membrane</keyword>
<gene>
    <name evidence="7" type="ORF">L873DRAFT_1713186</name>
</gene>
<keyword evidence="5" id="KW-0496">Mitochondrion</keyword>
<sequence>VVVVHGLNGDFKKTWADGQEPPWISTALSKAVPKARIMSFDYNATTDSETRIVGPEGLRRVAYELLSQIRGLRLYPNNVPIIFIGHCLGGVLIQEVCISNFHHIRGILAY</sequence>
<dbReference type="AlphaFoldDB" id="A0A3N4JCU7"/>
<dbReference type="EMBL" id="ML120491">
    <property type="protein sequence ID" value="RPA91644.1"/>
    <property type="molecule type" value="Genomic_DNA"/>
</dbReference>
<evidence type="ECO:0000256" key="2">
    <source>
        <dbReference type="ARBA" id="ARBA00004240"/>
    </source>
</evidence>
<protein>
    <recommendedName>
        <fullName evidence="9">DUF676 domain-containing protein</fullName>
    </recommendedName>
</protein>
<feature type="non-terminal residue" evidence="7">
    <location>
        <position position="1"/>
    </location>
</feature>
<dbReference type="PANTHER" id="PTHR48182">
    <property type="entry name" value="PROTEIN SERAC1"/>
    <property type="match status" value="1"/>
</dbReference>
<dbReference type="InterPro" id="IPR029058">
    <property type="entry name" value="AB_hydrolase_fold"/>
</dbReference>
<evidence type="ECO:0000256" key="6">
    <source>
        <dbReference type="ARBA" id="ARBA00023136"/>
    </source>
</evidence>
<dbReference type="Gene3D" id="3.40.50.1820">
    <property type="entry name" value="alpha/beta hydrolase"/>
    <property type="match status" value="1"/>
</dbReference>
<dbReference type="GO" id="GO:0005739">
    <property type="term" value="C:mitochondrion"/>
    <property type="evidence" value="ECO:0007669"/>
    <property type="project" value="UniProtKB-SubCell"/>
</dbReference>
<dbReference type="Proteomes" id="UP000276215">
    <property type="component" value="Unassembled WGS sequence"/>
</dbReference>
<evidence type="ECO:0000256" key="1">
    <source>
        <dbReference type="ARBA" id="ARBA00004173"/>
    </source>
</evidence>
<dbReference type="OrthoDB" id="427518at2759"/>
<dbReference type="PANTHER" id="PTHR48182:SF2">
    <property type="entry name" value="PROTEIN SERAC1"/>
    <property type="match status" value="1"/>
</dbReference>
<organism evidence="7 8">
    <name type="scientific">Choiromyces venosus 120613-1</name>
    <dbReference type="NCBI Taxonomy" id="1336337"/>
    <lineage>
        <taxon>Eukaryota</taxon>
        <taxon>Fungi</taxon>
        <taxon>Dikarya</taxon>
        <taxon>Ascomycota</taxon>
        <taxon>Pezizomycotina</taxon>
        <taxon>Pezizomycetes</taxon>
        <taxon>Pezizales</taxon>
        <taxon>Tuberaceae</taxon>
        <taxon>Choiromyces</taxon>
    </lineage>
</organism>
<evidence type="ECO:0000313" key="7">
    <source>
        <dbReference type="EMBL" id="RPA91644.1"/>
    </source>
</evidence>
<evidence type="ECO:0000256" key="5">
    <source>
        <dbReference type="ARBA" id="ARBA00023128"/>
    </source>
</evidence>
<keyword evidence="8" id="KW-1185">Reference proteome</keyword>
<dbReference type="SUPFAM" id="SSF53474">
    <property type="entry name" value="alpha/beta-Hydrolases"/>
    <property type="match status" value="1"/>
</dbReference>
<evidence type="ECO:0000256" key="4">
    <source>
        <dbReference type="ARBA" id="ARBA00022824"/>
    </source>
</evidence>
<dbReference type="GO" id="GO:0005783">
    <property type="term" value="C:endoplasmic reticulum"/>
    <property type="evidence" value="ECO:0007669"/>
    <property type="project" value="UniProtKB-SubCell"/>
</dbReference>
<comment type="subcellular location">
    <subcellularLocation>
        <location evidence="2">Endoplasmic reticulum</location>
    </subcellularLocation>
    <subcellularLocation>
        <location evidence="3">Membrane</location>
    </subcellularLocation>
    <subcellularLocation>
        <location evidence="1">Mitochondrion</location>
    </subcellularLocation>
</comment>
<name>A0A3N4JCU7_9PEZI</name>
<accession>A0A3N4JCU7</accession>
<evidence type="ECO:0000256" key="3">
    <source>
        <dbReference type="ARBA" id="ARBA00004370"/>
    </source>
</evidence>
<keyword evidence="4" id="KW-0256">Endoplasmic reticulum</keyword>
<dbReference type="InterPro" id="IPR052374">
    <property type="entry name" value="SERAC1"/>
</dbReference>
<evidence type="ECO:0000313" key="8">
    <source>
        <dbReference type="Proteomes" id="UP000276215"/>
    </source>
</evidence>
<proteinExistence type="predicted"/>